<reference evidence="2" key="1">
    <citation type="submission" date="2020-11" db="EMBL/GenBank/DDBJ databases">
        <authorList>
            <person name="Whitehead M."/>
        </authorList>
    </citation>
    <scope>NUCLEOTIDE SEQUENCE</scope>
    <source>
        <strain evidence="2">EGII</strain>
    </source>
</reference>
<evidence type="ECO:0000313" key="3">
    <source>
        <dbReference type="Proteomes" id="UP000606786"/>
    </source>
</evidence>
<keyword evidence="1" id="KW-0472">Membrane</keyword>
<keyword evidence="1" id="KW-1133">Transmembrane helix</keyword>
<protein>
    <submittedName>
        <fullName evidence="2">(Mediterranean fruit fly) hypothetical protein</fullName>
    </submittedName>
</protein>
<evidence type="ECO:0000256" key="1">
    <source>
        <dbReference type="SAM" id="Phobius"/>
    </source>
</evidence>
<dbReference type="OrthoDB" id="7997432at2759"/>
<dbReference type="EMBL" id="CAJHJT010000001">
    <property type="protein sequence ID" value="CAD6996148.1"/>
    <property type="molecule type" value="Genomic_DNA"/>
</dbReference>
<feature type="transmembrane region" description="Helical" evidence="1">
    <location>
        <begin position="66"/>
        <end position="88"/>
    </location>
</feature>
<sequence>MTDNVTTFEMITSSAFPSVTKENFANFANTTLMQTANASRTTTTETITTDDTTPTDTDIERDDSGLFILIPFAVVLVIVVLSALVFLIGRNRRRLARTYCRRRHEHKRRYGDDSDTAMDHGEAYDFDDPSECLLKGKLQIDNRYDSNMSKSLYT</sequence>
<dbReference type="AlphaFoldDB" id="A0A811UCV1"/>
<evidence type="ECO:0000313" key="2">
    <source>
        <dbReference type="EMBL" id="CAD6996148.1"/>
    </source>
</evidence>
<organism evidence="2 3">
    <name type="scientific">Ceratitis capitata</name>
    <name type="common">Mediterranean fruit fly</name>
    <name type="synonym">Tephritis capitata</name>
    <dbReference type="NCBI Taxonomy" id="7213"/>
    <lineage>
        <taxon>Eukaryota</taxon>
        <taxon>Metazoa</taxon>
        <taxon>Ecdysozoa</taxon>
        <taxon>Arthropoda</taxon>
        <taxon>Hexapoda</taxon>
        <taxon>Insecta</taxon>
        <taxon>Pterygota</taxon>
        <taxon>Neoptera</taxon>
        <taxon>Endopterygota</taxon>
        <taxon>Diptera</taxon>
        <taxon>Brachycera</taxon>
        <taxon>Muscomorpha</taxon>
        <taxon>Tephritoidea</taxon>
        <taxon>Tephritidae</taxon>
        <taxon>Ceratitis</taxon>
        <taxon>Ceratitis</taxon>
    </lineage>
</organism>
<dbReference type="KEGG" id="ccat:101461064"/>
<comment type="caution">
    <text evidence="2">The sequence shown here is derived from an EMBL/GenBank/DDBJ whole genome shotgun (WGS) entry which is preliminary data.</text>
</comment>
<proteinExistence type="predicted"/>
<gene>
    <name evidence="2" type="ORF">CCAP1982_LOCUS4841</name>
</gene>
<keyword evidence="1" id="KW-0812">Transmembrane</keyword>
<dbReference type="Proteomes" id="UP000606786">
    <property type="component" value="Unassembled WGS sequence"/>
</dbReference>
<name>A0A811UCV1_CERCA</name>
<accession>A0A811UCV1</accession>
<keyword evidence="3" id="KW-1185">Reference proteome</keyword>